<accession>A0A1M4DYV2</accession>
<protein>
    <submittedName>
        <fullName evidence="2">Uncharacterized protein</fullName>
    </submittedName>
</protein>
<feature type="region of interest" description="Disordered" evidence="1">
    <location>
        <begin position="135"/>
        <end position="164"/>
    </location>
</feature>
<dbReference type="EMBL" id="LT559118">
    <property type="protein sequence ID" value="SBO91717.1"/>
    <property type="molecule type" value="Genomic_DNA"/>
</dbReference>
<dbReference type="RefSeq" id="WP_311132197.1">
    <property type="nucleotide sequence ID" value="NZ_LT559118.1"/>
</dbReference>
<dbReference type="AlphaFoldDB" id="A0A1M4DYV2"/>
<evidence type="ECO:0000256" key="1">
    <source>
        <dbReference type="SAM" id="MobiDB-lite"/>
    </source>
</evidence>
<feature type="compositionally biased region" description="Low complexity" evidence="1">
    <location>
        <begin position="148"/>
        <end position="157"/>
    </location>
</feature>
<reference evidence="2" key="1">
    <citation type="submission" date="2016-04" db="EMBL/GenBank/DDBJ databases">
        <authorList>
            <person name="Evans L.H."/>
            <person name="Alamgir A."/>
            <person name="Owens N."/>
            <person name="Weber N.D."/>
            <person name="Virtaneva K."/>
            <person name="Barbian K."/>
            <person name="Babar A."/>
            <person name="Rosenke K."/>
        </authorList>
    </citation>
    <scope>NUCLEOTIDE SEQUENCE</scope>
    <source>
        <strain evidence="2">Nono1</strain>
    </source>
</reference>
<sequence length="164" mass="16805">MATHPVLENSAREVLKGTLVPVRVSAPGDAGSGAMVKRGALRQLELSSGDVDAVLGRLQQGAESAQAAGSAPGLSATTIEVLRGVESAGPAGAAEAAGRRAATEAARLSEADVARLPAAELARFAETLVLRHATGAGVRARRRRSSTERPSACARRPACPPRRR</sequence>
<organism evidence="2">
    <name type="scientific">Nonomuraea gerenzanensis</name>
    <dbReference type="NCBI Taxonomy" id="93944"/>
    <lineage>
        <taxon>Bacteria</taxon>
        <taxon>Bacillati</taxon>
        <taxon>Actinomycetota</taxon>
        <taxon>Actinomycetes</taxon>
        <taxon>Streptosporangiales</taxon>
        <taxon>Streptosporangiaceae</taxon>
        <taxon>Nonomuraea</taxon>
    </lineage>
</organism>
<gene>
    <name evidence="2" type="ORF">BN4615_P1231</name>
</gene>
<name>A0A1M4DYV2_9ACTN</name>
<proteinExistence type="predicted"/>
<evidence type="ECO:0000313" key="2">
    <source>
        <dbReference type="EMBL" id="SBO91717.1"/>
    </source>
</evidence>